<comment type="caution">
    <text evidence="1">The sequence shown here is derived from an EMBL/GenBank/DDBJ whole genome shotgun (WGS) entry which is preliminary data.</text>
</comment>
<dbReference type="AlphaFoldDB" id="A0A835J001"/>
<accession>A0A835J001</accession>
<organism evidence="1 2">
    <name type="scientific">Coptis chinensis</name>
    <dbReference type="NCBI Taxonomy" id="261450"/>
    <lineage>
        <taxon>Eukaryota</taxon>
        <taxon>Viridiplantae</taxon>
        <taxon>Streptophyta</taxon>
        <taxon>Embryophyta</taxon>
        <taxon>Tracheophyta</taxon>
        <taxon>Spermatophyta</taxon>
        <taxon>Magnoliopsida</taxon>
        <taxon>Ranunculales</taxon>
        <taxon>Ranunculaceae</taxon>
        <taxon>Coptidoideae</taxon>
        <taxon>Coptis</taxon>
    </lineage>
</organism>
<proteinExistence type="predicted"/>
<keyword evidence="2" id="KW-1185">Reference proteome</keyword>
<gene>
    <name evidence="1" type="ORF">IFM89_034453</name>
</gene>
<dbReference type="Proteomes" id="UP000631114">
    <property type="component" value="Unassembled WGS sequence"/>
</dbReference>
<dbReference type="EMBL" id="JADFTS010000001">
    <property type="protein sequence ID" value="KAF9626519.1"/>
    <property type="molecule type" value="Genomic_DNA"/>
</dbReference>
<evidence type="ECO:0000313" key="1">
    <source>
        <dbReference type="EMBL" id="KAF9626519.1"/>
    </source>
</evidence>
<reference evidence="1 2" key="1">
    <citation type="submission" date="2020-10" db="EMBL/GenBank/DDBJ databases">
        <title>The Coptis chinensis genome and diversification of protoberbering-type alkaloids.</title>
        <authorList>
            <person name="Wang B."/>
            <person name="Shu S."/>
            <person name="Song C."/>
            <person name="Liu Y."/>
        </authorList>
    </citation>
    <scope>NUCLEOTIDE SEQUENCE [LARGE SCALE GENOMIC DNA]</scope>
    <source>
        <strain evidence="1">HL-2020</strain>
        <tissue evidence="1">Leaf</tissue>
    </source>
</reference>
<sequence length="131" mass="14411">MQRMPYSCSTSEIAIARRAILASCCDHPKTWLAADGKQNDAKRIRKMTDRGREDTKLHLPGRVLLNAIFLNWTLAVGTLVLNGQPVSISTPPNGLYPSLLNLTLSRPNGLYWPKLLIGPAHNPSGLSFTAF</sequence>
<name>A0A835J001_9MAGN</name>
<evidence type="ECO:0000313" key="2">
    <source>
        <dbReference type="Proteomes" id="UP000631114"/>
    </source>
</evidence>
<protein>
    <submittedName>
        <fullName evidence="1">Uncharacterized protein</fullName>
    </submittedName>
</protein>